<accession>A0A6I4SWE7</accession>
<comment type="similarity">
    <text evidence="1">Belongs to the sigma-70 factor family. ECF subfamily.</text>
</comment>
<dbReference type="EMBL" id="WTYM01000033">
    <property type="protein sequence ID" value="MXO59400.1"/>
    <property type="molecule type" value="Genomic_DNA"/>
</dbReference>
<dbReference type="InterPro" id="IPR013324">
    <property type="entry name" value="RNA_pol_sigma_r3/r4-like"/>
</dbReference>
<comment type="caution">
    <text evidence="9">The sequence shown here is derived from an EMBL/GenBank/DDBJ whole genome shotgun (WGS) entry which is preliminary data.</text>
</comment>
<dbReference type="InterPro" id="IPR014284">
    <property type="entry name" value="RNA_pol_sigma-70_dom"/>
</dbReference>
<dbReference type="InterPro" id="IPR013249">
    <property type="entry name" value="RNA_pol_sigma70_r4_t2"/>
</dbReference>
<evidence type="ECO:0000259" key="7">
    <source>
        <dbReference type="Pfam" id="PF04542"/>
    </source>
</evidence>
<evidence type="ECO:0000256" key="1">
    <source>
        <dbReference type="ARBA" id="ARBA00010641"/>
    </source>
</evidence>
<evidence type="ECO:0000256" key="4">
    <source>
        <dbReference type="ARBA" id="ARBA00023125"/>
    </source>
</evidence>
<evidence type="ECO:0000313" key="9">
    <source>
        <dbReference type="EMBL" id="MXO59400.1"/>
    </source>
</evidence>
<dbReference type="OrthoDB" id="9803470at2"/>
<keyword evidence="3" id="KW-0731">Sigma factor</keyword>
<proteinExistence type="inferred from homology"/>
<dbReference type="Gene3D" id="1.10.1740.10">
    <property type="match status" value="1"/>
</dbReference>
<evidence type="ECO:0000256" key="2">
    <source>
        <dbReference type="ARBA" id="ARBA00023015"/>
    </source>
</evidence>
<evidence type="ECO:0000256" key="5">
    <source>
        <dbReference type="ARBA" id="ARBA00023163"/>
    </source>
</evidence>
<evidence type="ECO:0000259" key="8">
    <source>
        <dbReference type="Pfam" id="PF08281"/>
    </source>
</evidence>
<feature type="domain" description="RNA polymerase sigma factor 70 region 4 type 2" evidence="8">
    <location>
        <begin position="98"/>
        <end position="150"/>
    </location>
</feature>
<dbReference type="Proteomes" id="UP000433652">
    <property type="component" value="Unassembled WGS sequence"/>
</dbReference>
<keyword evidence="5" id="KW-0804">Transcription</keyword>
<dbReference type="PANTHER" id="PTHR43133:SF8">
    <property type="entry name" value="RNA POLYMERASE SIGMA FACTOR HI_1459-RELATED"/>
    <property type="match status" value="1"/>
</dbReference>
<evidence type="ECO:0000256" key="6">
    <source>
        <dbReference type="SAM" id="MobiDB-lite"/>
    </source>
</evidence>
<sequence length="158" mass="17241">MGDRAAAETLARRWNPRLLRTARRLVGAEMAPGVVQDCWVSILRGIATLRDPARFAPWAFGILRRRCADAIRKAQSQRAEAEPNEAPAGLSSQPDETLAIAEAMASLPADQRLAAQLFFVEGLTLAEIAEVQEVPLGTAKTRLFHARRKLKAALSGDE</sequence>
<evidence type="ECO:0000256" key="3">
    <source>
        <dbReference type="ARBA" id="ARBA00023082"/>
    </source>
</evidence>
<dbReference type="InterPro" id="IPR013325">
    <property type="entry name" value="RNA_pol_sigma_r2"/>
</dbReference>
<dbReference type="GO" id="GO:0016987">
    <property type="term" value="F:sigma factor activity"/>
    <property type="evidence" value="ECO:0007669"/>
    <property type="project" value="UniProtKB-KW"/>
</dbReference>
<gene>
    <name evidence="9" type="ORF">GRI89_07585</name>
</gene>
<dbReference type="InterPro" id="IPR039425">
    <property type="entry name" value="RNA_pol_sigma-70-like"/>
</dbReference>
<feature type="region of interest" description="Disordered" evidence="6">
    <location>
        <begin position="74"/>
        <end position="93"/>
    </location>
</feature>
<dbReference type="SUPFAM" id="SSF88946">
    <property type="entry name" value="Sigma2 domain of RNA polymerase sigma factors"/>
    <property type="match status" value="1"/>
</dbReference>
<dbReference type="InterPro" id="IPR007627">
    <property type="entry name" value="RNA_pol_sigma70_r2"/>
</dbReference>
<keyword evidence="4" id="KW-0238">DNA-binding</keyword>
<dbReference type="GO" id="GO:0003677">
    <property type="term" value="F:DNA binding"/>
    <property type="evidence" value="ECO:0007669"/>
    <property type="project" value="UniProtKB-KW"/>
</dbReference>
<dbReference type="SUPFAM" id="SSF88659">
    <property type="entry name" value="Sigma3 and sigma4 domains of RNA polymerase sigma factors"/>
    <property type="match status" value="1"/>
</dbReference>
<dbReference type="Pfam" id="PF04542">
    <property type="entry name" value="Sigma70_r2"/>
    <property type="match status" value="1"/>
</dbReference>
<dbReference type="AlphaFoldDB" id="A0A6I4SWE7"/>
<keyword evidence="10" id="KW-1185">Reference proteome</keyword>
<dbReference type="NCBIfam" id="TIGR02937">
    <property type="entry name" value="sigma70-ECF"/>
    <property type="match status" value="1"/>
</dbReference>
<organism evidence="9 10">
    <name type="scientific">Croceibacterium salegens</name>
    <dbReference type="NCBI Taxonomy" id="1737568"/>
    <lineage>
        <taxon>Bacteria</taxon>
        <taxon>Pseudomonadati</taxon>
        <taxon>Pseudomonadota</taxon>
        <taxon>Alphaproteobacteria</taxon>
        <taxon>Sphingomonadales</taxon>
        <taxon>Erythrobacteraceae</taxon>
        <taxon>Croceibacterium</taxon>
    </lineage>
</organism>
<name>A0A6I4SWE7_9SPHN</name>
<dbReference type="Pfam" id="PF08281">
    <property type="entry name" value="Sigma70_r4_2"/>
    <property type="match status" value="1"/>
</dbReference>
<protein>
    <submittedName>
        <fullName evidence="9">Sigma-70 family RNA polymerase sigma factor</fullName>
    </submittedName>
</protein>
<dbReference type="Gene3D" id="1.10.10.10">
    <property type="entry name" value="Winged helix-like DNA-binding domain superfamily/Winged helix DNA-binding domain"/>
    <property type="match status" value="1"/>
</dbReference>
<feature type="domain" description="RNA polymerase sigma-70 region 2" evidence="7">
    <location>
        <begin position="10"/>
        <end position="75"/>
    </location>
</feature>
<dbReference type="GO" id="GO:0006352">
    <property type="term" value="P:DNA-templated transcription initiation"/>
    <property type="evidence" value="ECO:0007669"/>
    <property type="project" value="InterPro"/>
</dbReference>
<dbReference type="CDD" id="cd06171">
    <property type="entry name" value="Sigma70_r4"/>
    <property type="match status" value="1"/>
</dbReference>
<evidence type="ECO:0000313" key="10">
    <source>
        <dbReference type="Proteomes" id="UP000433652"/>
    </source>
</evidence>
<keyword evidence="2" id="KW-0805">Transcription regulation</keyword>
<dbReference type="InterPro" id="IPR036388">
    <property type="entry name" value="WH-like_DNA-bd_sf"/>
</dbReference>
<dbReference type="PANTHER" id="PTHR43133">
    <property type="entry name" value="RNA POLYMERASE ECF-TYPE SIGMA FACTO"/>
    <property type="match status" value="1"/>
</dbReference>
<reference evidence="9 10" key="1">
    <citation type="submission" date="2019-12" db="EMBL/GenBank/DDBJ databases">
        <title>Genomic-based taxomic classification of the family Erythrobacteraceae.</title>
        <authorList>
            <person name="Xu L."/>
        </authorList>
    </citation>
    <scope>NUCLEOTIDE SEQUENCE [LARGE SCALE GENOMIC DNA]</scope>
    <source>
        <strain evidence="9 10">MCCC 1K01500</strain>
    </source>
</reference>